<keyword evidence="3" id="KW-0539">Nucleus</keyword>
<comment type="subcellular location">
    <subcellularLocation>
        <location evidence="1">Nucleus</location>
    </subcellularLocation>
</comment>
<dbReference type="OrthoDB" id="3989227at2759"/>
<dbReference type="InterPro" id="IPR050613">
    <property type="entry name" value="Sec_Metabolite_Reg"/>
</dbReference>
<feature type="region of interest" description="Disordered" evidence="4">
    <location>
        <begin position="155"/>
        <end position="192"/>
    </location>
</feature>
<dbReference type="CDD" id="cd12148">
    <property type="entry name" value="fungal_TF_MHR"/>
    <property type="match status" value="1"/>
</dbReference>
<dbReference type="PROSITE" id="PS50048">
    <property type="entry name" value="ZN2_CY6_FUNGAL_2"/>
    <property type="match status" value="1"/>
</dbReference>
<dbReference type="PANTHER" id="PTHR31001:SF50">
    <property type="entry name" value="ZN(II)2CYS6 TRANSCRIPTION FACTOR (EUROFUNG)"/>
    <property type="match status" value="1"/>
</dbReference>
<dbReference type="InterPro" id="IPR001138">
    <property type="entry name" value="Zn2Cys6_DnaBD"/>
</dbReference>
<organism evidence="6 7">
    <name type="scientific">Stachybotrys elegans</name>
    <dbReference type="NCBI Taxonomy" id="80388"/>
    <lineage>
        <taxon>Eukaryota</taxon>
        <taxon>Fungi</taxon>
        <taxon>Dikarya</taxon>
        <taxon>Ascomycota</taxon>
        <taxon>Pezizomycotina</taxon>
        <taxon>Sordariomycetes</taxon>
        <taxon>Hypocreomycetidae</taxon>
        <taxon>Hypocreales</taxon>
        <taxon>Stachybotryaceae</taxon>
        <taxon>Stachybotrys</taxon>
    </lineage>
</organism>
<dbReference type="EMBL" id="JAGPNK010000016">
    <property type="protein sequence ID" value="KAH7307949.1"/>
    <property type="molecule type" value="Genomic_DNA"/>
</dbReference>
<proteinExistence type="predicted"/>
<feature type="compositionally biased region" description="Polar residues" evidence="4">
    <location>
        <begin position="160"/>
        <end position="170"/>
    </location>
</feature>
<keyword evidence="7" id="KW-1185">Reference proteome</keyword>
<evidence type="ECO:0000256" key="4">
    <source>
        <dbReference type="SAM" id="MobiDB-lite"/>
    </source>
</evidence>
<evidence type="ECO:0000256" key="2">
    <source>
        <dbReference type="ARBA" id="ARBA00022723"/>
    </source>
</evidence>
<dbReference type="SMART" id="SM00066">
    <property type="entry name" value="GAL4"/>
    <property type="match status" value="1"/>
</dbReference>
<evidence type="ECO:0000256" key="3">
    <source>
        <dbReference type="ARBA" id="ARBA00023242"/>
    </source>
</evidence>
<dbReference type="InterPro" id="IPR036864">
    <property type="entry name" value="Zn2-C6_fun-type_DNA-bd_sf"/>
</dbReference>
<feature type="compositionally biased region" description="Low complexity" evidence="4">
    <location>
        <begin position="171"/>
        <end position="183"/>
    </location>
</feature>
<accession>A0A8K0SJY7</accession>
<dbReference type="GO" id="GO:0005634">
    <property type="term" value="C:nucleus"/>
    <property type="evidence" value="ECO:0007669"/>
    <property type="project" value="UniProtKB-SubCell"/>
</dbReference>
<feature type="compositionally biased region" description="Low complexity" evidence="4">
    <location>
        <begin position="1"/>
        <end position="30"/>
    </location>
</feature>
<dbReference type="CDD" id="cd00067">
    <property type="entry name" value="GAL4"/>
    <property type="match status" value="1"/>
</dbReference>
<feature type="domain" description="Zn(2)-C6 fungal-type" evidence="5">
    <location>
        <begin position="59"/>
        <end position="88"/>
    </location>
</feature>
<feature type="region of interest" description="Disordered" evidence="4">
    <location>
        <begin position="234"/>
        <end position="259"/>
    </location>
</feature>
<dbReference type="SUPFAM" id="SSF57701">
    <property type="entry name" value="Zn2/Cys6 DNA-binding domain"/>
    <property type="match status" value="1"/>
</dbReference>
<dbReference type="AlphaFoldDB" id="A0A8K0SJY7"/>
<dbReference type="Gene3D" id="4.10.240.10">
    <property type="entry name" value="Zn(2)-C6 fungal-type DNA-binding domain"/>
    <property type="match status" value="1"/>
</dbReference>
<evidence type="ECO:0000256" key="1">
    <source>
        <dbReference type="ARBA" id="ARBA00004123"/>
    </source>
</evidence>
<evidence type="ECO:0000313" key="7">
    <source>
        <dbReference type="Proteomes" id="UP000813444"/>
    </source>
</evidence>
<evidence type="ECO:0000259" key="5">
    <source>
        <dbReference type="PROSITE" id="PS50048"/>
    </source>
</evidence>
<feature type="region of interest" description="Disordered" evidence="4">
    <location>
        <begin position="1"/>
        <end position="58"/>
    </location>
</feature>
<feature type="compositionally biased region" description="Basic and acidic residues" evidence="4">
    <location>
        <begin position="38"/>
        <end position="48"/>
    </location>
</feature>
<dbReference type="Pfam" id="PF00172">
    <property type="entry name" value="Zn_clus"/>
    <property type="match status" value="1"/>
</dbReference>
<dbReference type="Proteomes" id="UP000813444">
    <property type="component" value="Unassembled WGS sequence"/>
</dbReference>
<dbReference type="PROSITE" id="PS00463">
    <property type="entry name" value="ZN2_CY6_FUNGAL_1"/>
    <property type="match status" value="1"/>
</dbReference>
<keyword evidence="2" id="KW-0479">Metal-binding</keyword>
<feature type="compositionally biased region" description="Acidic residues" evidence="4">
    <location>
        <begin position="234"/>
        <end position="245"/>
    </location>
</feature>
<sequence>MQAASDADADADAPQGPSASASPAHASVPGPRQPQHGQRRDRDREPEKSASPSRAKPRSCTVCRARKVRCDKQMPCSNCKKAQIPCVLPQPERPRWARRLQQNSALAAAQTAVPTAAANVNANVNANPPETETANQLLGRLRNLEGLVRDLTGQLDQARAQAQSSSNDGASPNLNSPGSSSNNDQPDHHPAARGVESQMGKLALNPSSANRFWTRINEELRGLEMETRGLAEMDVSDSSDDEALLEDSPNSTAEMTRLPMDRNSLLFRPHASRSSESCYPLPSQVPFLLEIFYENVNTVYGAVHAPTINKMLRRPRTDNGNLTPANEALMFAMYYSGVTSMEDSDVVRTFACTKSELNLKFRIGFEMALAKADFLYHPTFTVVQALTIF</sequence>
<dbReference type="PANTHER" id="PTHR31001">
    <property type="entry name" value="UNCHARACTERIZED TRANSCRIPTIONAL REGULATORY PROTEIN"/>
    <property type="match status" value="1"/>
</dbReference>
<dbReference type="GO" id="GO:0000981">
    <property type="term" value="F:DNA-binding transcription factor activity, RNA polymerase II-specific"/>
    <property type="evidence" value="ECO:0007669"/>
    <property type="project" value="InterPro"/>
</dbReference>
<name>A0A8K0SJY7_9HYPO</name>
<reference evidence="6" key="1">
    <citation type="journal article" date="2021" name="Nat. Commun.">
        <title>Genetic determinants of endophytism in the Arabidopsis root mycobiome.</title>
        <authorList>
            <person name="Mesny F."/>
            <person name="Miyauchi S."/>
            <person name="Thiergart T."/>
            <person name="Pickel B."/>
            <person name="Atanasova L."/>
            <person name="Karlsson M."/>
            <person name="Huettel B."/>
            <person name="Barry K.W."/>
            <person name="Haridas S."/>
            <person name="Chen C."/>
            <person name="Bauer D."/>
            <person name="Andreopoulos W."/>
            <person name="Pangilinan J."/>
            <person name="LaButti K."/>
            <person name="Riley R."/>
            <person name="Lipzen A."/>
            <person name="Clum A."/>
            <person name="Drula E."/>
            <person name="Henrissat B."/>
            <person name="Kohler A."/>
            <person name="Grigoriev I.V."/>
            <person name="Martin F.M."/>
            <person name="Hacquard S."/>
        </authorList>
    </citation>
    <scope>NUCLEOTIDE SEQUENCE</scope>
    <source>
        <strain evidence="6">MPI-CAGE-CH-0235</strain>
    </source>
</reference>
<dbReference type="GO" id="GO:0008270">
    <property type="term" value="F:zinc ion binding"/>
    <property type="evidence" value="ECO:0007669"/>
    <property type="project" value="InterPro"/>
</dbReference>
<evidence type="ECO:0000313" key="6">
    <source>
        <dbReference type="EMBL" id="KAH7307949.1"/>
    </source>
</evidence>
<protein>
    <recommendedName>
        <fullName evidence="5">Zn(2)-C6 fungal-type domain-containing protein</fullName>
    </recommendedName>
</protein>
<comment type="caution">
    <text evidence="6">The sequence shown here is derived from an EMBL/GenBank/DDBJ whole genome shotgun (WGS) entry which is preliminary data.</text>
</comment>
<gene>
    <name evidence="6" type="ORF">B0I35DRAFT_464270</name>
</gene>
<feature type="non-terminal residue" evidence="6">
    <location>
        <position position="1"/>
    </location>
</feature>